<keyword evidence="2" id="KW-0732">Signal</keyword>
<dbReference type="EMBL" id="CP034248">
    <property type="protein sequence ID" value="AZK47968.1"/>
    <property type="molecule type" value="Genomic_DNA"/>
</dbReference>
<feature type="domain" description="DUF4367" evidence="3">
    <location>
        <begin position="149"/>
        <end position="255"/>
    </location>
</feature>
<gene>
    <name evidence="4" type="ORF">EIM92_18835</name>
</gene>
<feature type="coiled-coil region" evidence="1">
    <location>
        <begin position="37"/>
        <end position="64"/>
    </location>
</feature>
<reference evidence="4 5" key="1">
    <citation type="submission" date="2018-11" db="EMBL/GenBank/DDBJ databases">
        <title>Genome sequencing of Paenibacillus lentus DSM25539(T).</title>
        <authorList>
            <person name="Kook J.-K."/>
            <person name="Park S.-N."/>
            <person name="Lim Y.K."/>
        </authorList>
    </citation>
    <scope>NUCLEOTIDE SEQUENCE [LARGE SCALE GENOMIC DNA]</scope>
    <source>
        <strain evidence="4 5">DSM 25539</strain>
    </source>
</reference>
<dbReference type="InterPro" id="IPR025377">
    <property type="entry name" value="DUF4367"/>
</dbReference>
<proteinExistence type="predicted"/>
<protein>
    <submittedName>
        <fullName evidence="4">DUF4367 domain-containing protein</fullName>
    </submittedName>
</protein>
<evidence type="ECO:0000313" key="5">
    <source>
        <dbReference type="Proteomes" id="UP000273145"/>
    </source>
</evidence>
<dbReference type="Pfam" id="PF14285">
    <property type="entry name" value="DUF4367"/>
    <property type="match status" value="1"/>
</dbReference>
<evidence type="ECO:0000259" key="3">
    <source>
        <dbReference type="Pfam" id="PF14285"/>
    </source>
</evidence>
<evidence type="ECO:0000256" key="1">
    <source>
        <dbReference type="SAM" id="Coils"/>
    </source>
</evidence>
<evidence type="ECO:0000256" key="2">
    <source>
        <dbReference type="SAM" id="SignalP"/>
    </source>
</evidence>
<accession>A0A3Q8SD80</accession>
<organism evidence="4 5">
    <name type="scientific">Paenibacillus lentus</name>
    <dbReference type="NCBI Taxonomy" id="1338368"/>
    <lineage>
        <taxon>Bacteria</taxon>
        <taxon>Bacillati</taxon>
        <taxon>Bacillota</taxon>
        <taxon>Bacilli</taxon>
        <taxon>Bacillales</taxon>
        <taxon>Paenibacillaceae</taxon>
        <taxon>Paenibacillus</taxon>
    </lineage>
</organism>
<evidence type="ECO:0000313" key="4">
    <source>
        <dbReference type="EMBL" id="AZK47968.1"/>
    </source>
</evidence>
<keyword evidence="5" id="KW-1185">Reference proteome</keyword>
<keyword evidence="1" id="KW-0175">Coiled coil</keyword>
<name>A0A3Q8SD80_9BACL</name>
<dbReference type="KEGG" id="plen:EIM92_18835"/>
<sequence>MNLTTKTMIATASILLALSSASVITAEAAAKPVKKPATQAASSKNNLERQKKEAEAIYRKVDEQGGLRVMYDGVNNILNYTYRSITSLDHEEYTQLSIKHKAPDLQQPEWLPEGYVFQSGEIIPPCFHFLSEGYQILLDELKAEAKGKKYYAKKVNWSEAGETAIVYAKGNDIIRISAKRIQPLITESTRVPGKGEKFEKVSIDGIEAIYSTGSNAVYSTKLIWEDAENQLEYEIATYRKSPLTKEDLVTIAESIIQE</sequence>
<dbReference type="RefSeq" id="WP_125084135.1">
    <property type="nucleotide sequence ID" value="NZ_CP034248.1"/>
</dbReference>
<dbReference type="Proteomes" id="UP000273145">
    <property type="component" value="Chromosome"/>
</dbReference>
<dbReference type="AlphaFoldDB" id="A0A3Q8SD80"/>
<feature type="chain" id="PRO_5018681568" evidence="2">
    <location>
        <begin position="29"/>
        <end position="258"/>
    </location>
</feature>
<feature type="signal peptide" evidence="2">
    <location>
        <begin position="1"/>
        <end position="28"/>
    </location>
</feature>
<dbReference type="OrthoDB" id="2583157at2"/>